<accession>A0ABT8A834</accession>
<dbReference type="SUPFAM" id="SSF75304">
    <property type="entry name" value="Amidase signature (AS) enzymes"/>
    <property type="match status" value="1"/>
</dbReference>
<dbReference type="Proteomes" id="UP001529369">
    <property type="component" value="Unassembled WGS sequence"/>
</dbReference>
<dbReference type="InterPro" id="IPR000120">
    <property type="entry name" value="Amidase"/>
</dbReference>
<evidence type="ECO:0000313" key="3">
    <source>
        <dbReference type="EMBL" id="MDN3565855.1"/>
    </source>
</evidence>
<organism evidence="3 4">
    <name type="scientific">Paeniroseomonas aquatica</name>
    <dbReference type="NCBI Taxonomy" id="373043"/>
    <lineage>
        <taxon>Bacteria</taxon>
        <taxon>Pseudomonadati</taxon>
        <taxon>Pseudomonadota</taxon>
        <taxon>Alphaproteobacteria</taxon>
        <taxon>Acetobacterales</taxon>
        <taxon>Acetobacteraceae</taxon>
        <taxon>Paeniroseomonas</taxon>
    </lineage>
</organism>
<feature type="domain" description="Amidase" evidence="2">
    <location>
        <begin position="24"/>
        <end position="413"/>
    </location>
</feature>
<dbReference type="EMBL" id="JAUFPN010000153">
    <property type="protein sequence ID" value="MDN3565855.1"/>
    <property type="molecule type" value="Genomic_DNA"/>
</dbReference>
<proteinExistence type="predicted"/>
<dbReference type="InterPro" id="IPR023631">
    <property type="entry name" value="Amidase_dom"/>
</dbReference>
<sequence>MTPHDLTATEALAAIAAGRLTAPELAASCLERAAARAPVVRAFTHLDPAQVMAQADAAQARTGALRGIPVAFKDIIDTVDMPTSYGSEIHAGHRPNRDASVVALTRAAAGVVFGKVVTAEFANRRPGPTTNPHDAARTPGGSSSGSAAAVGAGIVPLALGTQTSGSVIRPAAYCGVHGFKGSWGEISYAGIQLTSATCDTVGLYARSLADIALLRAVLTATPFTGLAAGNVGGPRIGLCRTPFAEQAEACTHALLDEAAAACGKTGAQVADCTLPPRFAQLADAQRWVSAYEGARSLAYEATVHRERLSPDILEGRIRDGEACSPELYRASARFGEACRIEADAILGGYDALLCPAAPGEAPPGLAFTGNAVFSTMWTFLQVPCVTIPGARGPAGMPLGLQLIGPRGSDRRLLEVAAWVERAVFG</sequence>
<dbReference type="RefSeq" id="WP_290317726.1">
    <property type="nucleotide sequence ID" value="NZ_JAUFPN010000153.1"/>
</dbReference>
<dbReference type="PANTHER" id="PTHR11895">
    <property type="entry name" value="TRANSAMIDASE"/>
    <property type="match status" value="1"/>
</dbReference>
<keyword evidence="4" id="KW-1185">Reference proteome</keyword>
<dbReference type="Pfam" id="PF01425">
    <property type="entry name" value="Amidase"/>
    <property type="match status" value="1"/>
</dbReference>
<protein>
    <submittedName>
        <fullName evidence="3">Amidase</fullName>
    </submittedName>
</protein>
<feature type="region of interest" description="Disordered" evidence="1">
    <location>
        <begin position="123"/>
        <end position="144"/>
    </location>
</feature>
<evidence type="ECO:0000259" key="2">
    <source>
        <dbReference type="Pfam" id="PF01425"/>
    </source>
</evidence>
<dbReference type="Gene3D" id="3.90.1300.10">
    <property type="entry name" value="Amidase signature (AS) domain"/>
    <property type="match status" value="1"/>
</dbReference>
<reference evidence="4" key="1">
    <citation type="journal article" date="2019" name="Int. J. Syst. Evol. Microbiol.">
        <title>The Global Catalogue of Microorganisms (GCM) 10K type strain sequencing project: providing services to taxonomists for standard genome sequencing and annotation.</title>
        <authorList>
            <consortium name="The Broad Institute Genomics Platform"/>
            <consortium name="The Broad Institute Genome Sequencing Center for Infectious Disease"/>
            <person name="Wu L."/>
            <person name="Ma J."/>
        </authorList>
    </citation>
    <scope>NUCLEOTIDE SEQUENCE [LARGE SCALE GENOMIC DNA]</scope>
    <source>
        <strain evidence="4">CECT 7131</strain>
    </source>
</reference>
<name>A0ABT8A834_9PROT</name>
<gene>
    <name evidence="3" type="ORF">QWZ14_15910</name>
</gene>
<comment type="caution">
    <text evidence="3">The sequence shown here is derived from an EMBL/GenBank/DDBJ whole genome shotgun (WGS) entry which is preliminary data.</text>
</comment>
<evidence type="ECO:0000313" key="4">
    <source>
        <dbReference type="Proteomes" id="UP001529369"/>
    </source>
</evidence>
<evidence type="ECO:0000256" key="1">
    <source>
        <dbReference type="SAM" id="MobiDB-lite"/>
    </source>
</evidence>
<dbReference type="InterPro" id="IPR036928">
    <property type="entry name" value="AS_sf"/>
</dbReference>
<dbReference type="PANTHER" id="PTHR11895:SF151">
    <property type="entry name" value="GLUTAMYL-TRNA(GLN) AMIDOTRANSFERASE SUBUNIT A"/>
    <property type="match status" value="1"/>
</dbReference>